<accession>A0A5C8IIX1</accession>
<evidence type="ECO:0000313" key="2">
    <source>
        <dbReference type="EMBL" id="TXK21071.1"/>
    </source>
</evidence>
<evidence type="ECO:0000313" key="3">
    <source>
        <dbReference type="Proteomes" id="UP000321926"/>
    </source>
</evidence>
<dbReference type="OrthoDB" id="1156086at2"/>
<proteinExistence type="predicted"/>
<dbReference type="Pfam" id="PF04577">
    <property type="entry name" value="Glyco_transf_61"/>
    <property type="match status" value="1"/>
</dbReference>
<gene>
    <name evidence="2" type="ORF">FVR03_23625</name>
</gene>
<keyword evidence="2" id="KW-0808">Transferase</keyword>
<dbReference type="InterPro" id="IPR049625">
    <property type="entry name" value="Glyco_transf_61_cat"/>
</dbReference>
<feature type="domain" description="Glycosyltransferase 61 catalytic" evidence="1">
    <location>
        <begin position="5"/>
        <end position="49"/>
    </location>
</feature>
<dbReference type="Proteomes" id="UP000321926">
    <property type="component" value="Unassembled WGS sequence"/>
</dbReference>
<sequence length="127" mass="13992">APHGFDNIISSKYSIIEKIQMFSRAEVVIGASGAGLINMLFCKPGTKLIEIFSEGFILEPFYDIAPKIGLDYDYVICKGNSKIKNADDGQREHMTVEIDKVLAAVARMEAVKAKKDKLPTNNNVELA</sequence>
<dbReference type="RefSeq" id="WP_147924240.1">
    <property type="nucleotide sequence ID" value="NZ_VRTY01000177.1"/>
</dbReference>
<dbReference type="GO" id="GO:0016757">
    <property type="term" value="F:glycosyltransferase activity"/>
    <property type="evidence" value="ECO:0007669"/>
    <property type="project" value="InterPro"/>
</dbReference>
<feature type="non-terminal residue" evidence="2">
    <location>
        <position position="1"/>
    </location>
</feature>
<protein>
    <submittedName>
        <fullName evidence="2">Glycosyltransferase family 61 protein</fullName>
    </submittedName>
</protein>
<dbReference type="AlphaFoldDB" id="A0A5C8IIX1"/>
<name>A0A5C8IIX1_9BACT</name>
<reference evidence="2 3" key="1">
    <citation type="submission" date="2019-08" db="EMBL/GenBank/DDBJ databases">
        <authorList>
            <person name="Shi S."/>
        </authorList>
    </citation>
    <scope>NUCLEOTIDE SEQUENCE [LARGE SCALE GENOMIC DNA]</scope>
    <source>
        <strain evidence="2 3">GY10130</strain>
    </source>
</reference>
<organism evidence="2 3">
    <name type="scientific">Pontibacter qinzhouensis</name>
    <dbReference type="NCBI Taxonomy" id="2603253"/>
    <lineage>
        <taxon>Bacteria</taxon>
        <taxon>Pseudomonadati</taxon>
        <taxon>Bacteroidota</taxon>
        <taxon>Cytophagia</taxon>
        <taxon>Cytophagales</taxon>
        <taxon>Hymenobacteraceae</taxon>
        <taxon>Pontibacter</taxon>
    </lineage>
</organism>
<comment type="caution">
    <text evidence="2">The sequence shown here is derived from an EMBL/GenBank/DDBJ whole genome shotgun (WGS) entry which is preliminary data.</text>
</comment>
<evidence type="ECO:0000259" key="1">
    <source>
        <dbReference type="Pfam" id="PF04577"/>
    </source>
</evidence>
<dbReference type="EMBL" id="VRTY01000177">
    <property type="protein sequence ID" value="TXK21071.1"/>
    <property type="molecule type" value="Genomic_DNA"/>
</dbReference>
<keyword evidence="3" id="KW-1185">Reference proteome</keyword>